<evidence type="ECO:0000256" key="7">
    <source>
        <dbReference type="ARBA" id="ARBA00022958"/>
    </source>
</evidence>
<evidence type="ECO:0000256" key="1">
    <source>
        <dbReference type="ARBA" id="ARBA00004141"/>
    </source>
</evidence>
<dbReference type="PANTHER" id="PTHR31462">
    <property type="entry name" value="ENDOSOMAL/LYSOSOMAL POTASSIUM CHANNEL TMEM175"/>
    <property type="match status" value="1"/>
</dbReference>
<evidence type="ECO:0000256" key="10">
    <source>
        <dbReference type="ARBA" id="ARBA00023136"/>
    </source>
</evidence>
<evidence type="ECO:0000256" key="5">
    <source>
        <dbReference type="ARBA" id="ARBA00022692"/>
    </source>
</evidence>
<feature type="transmembrane region" description="Helical" evidence="17">
    <location>
        <begin position="393"/>
        <end position="414"/>
    </location>
</feature>
<evidence type="ECO:0000256" key="15">
    <source>
        <dbReference type="ARBA" id="ARBA00034544"/>
    </source>
</evidence>
<feature type="transmembrane region" description="Helical" evidence="17">
    <location>
        <begin position="200"/>
        <end position="221"/>
    </location>
</feature>
<keyword evidence="4" id="KW-0633">Potassium transport</keyword>
<gene>
    <name evidence="19" type="primary">LOC105848315</name>
</gene>
<evidence type="ECO:0000256" key="3">
    <source>
        <dbReference type="ARBA" id="ARBA00022448"/>
    </source>
</evidence>
<evidence type="ECO:0000256" key="17">
    <source>
        <dbReference type="SAM" id="Phobius"/>
    </source>
</evidence>
<evidence type="ECO:0000256" key="8">
    <source>
        <dbReference type="ARBA" id="ARBA00022989"/>
    </source>
</evidence>
<keyword evidence="8 17" id="KW-1133">Transmembrane helix</keyword>
<keyword evidence="3" id="KW-0813">Transport</keyword>
<feature type="transmembrane region" description="Helical" evidence="17">
    <location>
        <begin position="227"/>
        <end position="249"/>
    </location>
</feature>
<evidence type="ECO:0000256" key="14">
    <source>
        <dbReference type="ARBA" id="ARBA00034430"/>
    </source>
</evidence>
<feature type="transmembrane region" description="Helical" evidence="17">
    <location>
        <begin position="324"/>
        <end position="341"/>
    </location>
</feature>
<feature type="transmembrane region" description="Helical" evidence="17">
    <location>
        <begin position="125"/>
        <end position="145"/>
    </location>
</feature>
<evidence type="ECO:0000256" key="6">
    <source>
        <dbReference type="ARBA" id="ARBA00022826"/>
    </source>
</evidence>
<evidence type="ECO:0000256" key="4">
    <source>
        <dbReference type="ARBA" id="ARBA00022538"/>
    </source>
</evidence>
<reference evidence="19" key="1">
    <citation type="submission" date="2025-08" db="UniProtKB">
        <authorList>
            <consortium name="RefSeq"/>
        </authorList>
    </citation>
    <scope>IDENTIFICATION</scope>
</reference>
<organism evidence="18 19">
    <name type="scientific">Hydra vulgaris</name>
    <name type="common">Hydra</name>
    <name type="synonym">Hydra attenuata</name>
    <dbReference type="NCBI Taxonomy" id="6087"/>
    <lineage>
        <taxon>Eukaryota</taxon>
        <taxon>Metazoa</taxon>
        <taxon>Cnidaria</taxon>
        <taxon>Hydrozoa</taxon>
        <taxon>Hydroidolina</taxon>
        <taxon>Anthoathecata</taxon>
        <taxon>Aplanulata</taxon>
        <taxon>Hydridae</taxon>
        <taxon>Hydra</taxon>
    </lineage>
</organism>
<evidence type="ECO:0000256" key="16">
    <source>
        <dbReference type="ARBA" id="ARBA00044317"/>
    </source>
</evidence>
<sequence>MSDLKKDIGVSTDNTEIMTADKKKADYFHENLTKMVSDNRQLGDIVSSDRMLGYTDSIMATCATFLVIPIKKIHTTNANQTLALSSFIDDMQAEFIMFFLGFAVVLTIWENINVRTMVVKRVDDYVLTFVILEMLATTVLPFSLALQGNYPSEKVSIILTCCVLGFIQILDILLICYAIETPRTLHIEIQTWSKTELRRFRNIVLIRPLLSLVLVVIGGVLCLVHYAVSWGFIAILTLMPTIRNLFLYVRRRMKTSKKMEKYEFYFFFSKGNIPNERIEVMSDAAVAVIACLLILDITTDEFPPSNIVSEKGLKHVLENMKSEFYTFLATFAMVSTLWYVNHCVLHLFRTINTVALYLQKFFLAFSCLCPLAGNMILKYGAKGNASSITSIRYAGLIVFCASMANFFLFFYGFLTQEKYWFEWAKCDRSFKAMPRQCLYIVFKTLNVPFWSLLCTLGSLGSPKFSFFVLCTCFIASPLTFFFAKLAFMNHIGKNNQPSDNNINVYLNSRMSNINKNEEKKQKITKRFEEREIGDIIYDKCIQSSVNNNLLLKDLYVVQNNAALISYKTNVNCYL</sequence>
<dbReference type="GeneID" id="105848315"/>
<feature type="transmembrane region" description="Helical" evidence="17">
    <location>
        <begin position="361"/>
        <end position="381"/>
    </location>
</feature>
<accession>A0ABM4DAX9</accession>
<evidence type="ECO:0000313" key="19">
    <source>
        <dbReference type="RefSeq" id="XP_065671515.1"/>
    </source>
</evidence>
<dbReference type="PANTHER" id="PTHR31462:SF5">
    <property type="entry name" value="ENDOSOMAL_LYSOSOMAL PROTON CHANNEL TMEM175"/>
    <property type="match status" value="1"/>
</dbReference>
<evidence type="ECO:0000256" key="9">
    <source>
        <dbReference type="ARBA" id="ARBA00023065"/>
    </source>
</evidence>
<keyword evidence="5 17" id="KW-0812">Transmembrane</keyword>
<evidence type="ECO:0000256" key="13">
    <source>
        <dbReference type="ARBA" id="ARBA00030477"/>
    </source>
</evidence>
<dbReference type="RefSeq" id="XP_065671515.1">
    <property type="nucleotide sequence ID" value="XM_065815443.1"/>
</dbReference>
<comment type="catalytic activity">
    <reaction evidence="12">
        <text>H(+)(in) = H(+)(out)</text>
        <dbReference type="Rhea" id="RHEA:34979"/>
        <dbReference type="ChEBI" id="CHEBI:15378"/>
    </reaction>
</comment>
<evidence type="ECO:0000313" key="18">
    <source>
        <dbReference type="Proteomes" id="UP001652625"/>
    </source>
</evidence>
<proteinExistence type="inferred from homology"/>
<keyword evidence="7" id="KW-0630">Potassium</keyword>
<keyword evidence="10 17" id="KW-0472">Membrane</keyword>
<comment type="subcellular location">
    <subcellularLocation>
        <location evidence="1">Membrane</location>
        <topology evidence="1">Multi-pass membrane protein</topology>
    </subcellularLocation>
</comment>
<evidence type="ECO:0000256" key="11">
    <source>
        <dbReference type="ARBA" id="ARBA00023303"/>
    </source>
</evidence>
<keyword evidence="11" id="KW-0407">Ion channel</keyword>
<name>A0ABM4DAX9_HYDVU</name>
<protein>
    <recommendedName>
        <fullName evidence="15">Endosomal/lysosomal proton channel TMEM175</fullName>
    </recommendedName>
    <alternativeName>
        <fullName evidence="16">Potassium channel TMEM175</fullName>
    </alternativeName>
    <alternativeName>
        <fullName evidence="13">Transmembrane protein 175</fullName>
    </alternativeName>
</protein>
<evidence type="ECO:0000256" key="2">
    <source>
        <dbReference type="ARBA" id="ARBA00006920"/>
    </source>
</evidence>
<keyword evidence="6" id="KW-0631">Potassium channel</keyword>
<feature type="transmembrane region" description="Helical" evidence="17">
    <location>
        <begin position="466"/>
        <end position="487"/>
    </location>
</feature>
<keyword evidence="18" id="KW-1185">Reference proteome</keyword>
<comment type="similarity">
    <text evidence="2">Belongs to the TMEM175 family.</text>
</comment>
<feature type="transmembrane region" description="Helical" evidence="17">
    <location>
        <begin position="95"/>
        <end position="113"/>
    </location>
</feature>
<feature type="transmembrane region" description="Helical" evidence="17">
    <location>
        <begin position="157"/>
        <end position="179"/>
    </location>
</feature>
<dbReference type="Proteomes" id="UP001652625">
    <property type="component" value="Chromosome 13"/>
</dbReference>
<comment type="catalytic activity">
    <reaction evidence="14">
        <text>K(+)(in) = K(+)(out)</text>
        <dbReference type="Rhea" id="RHEA:29463"/>
        <dbReference type="ChEBI" id="CHEBI:29103"/>
    </reaction>
</comment>
<keyword evidence="9" id="KW-0406">Ion transport</keyword>
<dbReference type="Pfam" id="PF06736">
    <property type="entry name" value="TMEM175"/>
    <property type="match status" value="2"/>
</dbReference>
<dbReference type="InterPro" id="IPR010617">
    <property type="entry name" value="TMEM175-like"/>
</dbReference>
<evidence type="ECO:0000256" key="12">
    <source>
        <dbReference type="ARBA" id="ARBA00024169"/>
    </source>
</evidence>